<name>A0A8J7SDS6_9RHOB</name>
<dbReference type="GO" id="GO:0016491">
    <property type="term" value="F:oxidoreductase activity"/>
    <property type="evidence" value="ECO:0007669"/>
    <property type="project" value="InterPro"/>
</dbReference>
<dbReference type="InterPro" id="IPR037165">
    <property type="entry name" value="AldOxase/xan_DH_Mopterin-bd_sf"/>
</dbReference>
<dbReference type="InterPro" id="IPR046867">
    <property type="entry name" value="AldOxase/xan_DH_MoCoBD2"/>
</dbReference>
<dbReference type="Pfam" id="PF02738">
    <property type="entry name" value="MoCoBD_1"/>
    <property type="match status" value="1"/>
</dbReference>
<dbReference type="InterPro" id="IPR008274">
    <property type="entry name" value="AldOxase/xan_DH_MoCoBD1"/>
</dbReference>
<dbReference type="GO" id="GO:0005506">
    <property type="term" value="F:iron ion binding"/>
    <property type="evidence" value="ECO:0007669"/>
    <property type="project" value="InterPro"/>
</dbReference>
<organism evidence="4 5">
    <name type="scientific">Thermohalobaculum xanthum</name>
    <dbReference type="NCBI Taxonomy" id="2753746"/>
    <lineage>
        <taxon>Bacteria</taxon>
        <taxon>Pseudomonadati</taxon>
        <taxon>Pseudomonadota</taxon>
        <taxon>Alphaproteobacteria</taxon>
        <taxon>Rhodobacterales</taxon>
        <taxon>Paracoccaceae</taxon>
        <taxon>Thermohalobaculum</taxon>
    </lineage>
</organism>
<evidence type="ECO:0000313" key="5">
    <source>
        <dbReference type="Proteomes" id="UP000655420"/>
    </source>
</evidence>
<dbReference type="SUPFAM" id="SSF56003">
    <property type="entry name" value="Molybdenum cofactor-binding domain"/>
    <property type="match status" value="1"/>
</dbReference>
<gene>
    <name evidence="4" type="ORF">H0I76_05365</name>
</gene>
<sequence>MPTGCGPRSRALRVEPDRVRVHVGDVGGAFGMKLMDHPEYALCALAAADLERPVKWVGSRSESFLSDAQGRDMRGLVEGAFDADGRCLAMRMRTISGLGAYYSSYGAGVHTVFSAALLGGMYDVGATYAEVQGAFLNTPPADAYRGAGRPETIYATERLMEAAARQIGIDPVEIRRRNLLTADRVPHRSPGGFVFDSLDTHTVLDRALAAADHAGFEARAADARAQGRLRGLGVAYYFERTGGQPTENTRMELGGDGILRIWVGTQSSGQGHETAWAQIAHERLGLPIDSIKVMPGDSDALPSGGGTGGSRSLIMASQVLILGSDNLIEAARARAADKLEAAAADLEFLPGEGGIFRVAGTDLSVGLVELASGGEAIEADGQIKIESSSTFPNGAHICEVEIDPDTGALEILRYTVIDDFGRLVNPELVAGQVHGGIVQGIGQVIGEEARWDPETGQPLNGSFMDYCMPRAADVPMFDVAFEEVPARTNPLGVKGCGESGSVGGIPATALAVLDALWRAGYRTPLETPYTPIKLWQALQSVPRDAA</sequence>
<protein>
    <submittedName>
        <fullName evidence="4">Molybdopterin-dependent oxidoreductase</fullName>
    </submittedName>
</protein>
<dbReference type="AlphaFoldDB" id="A0A8J7SDS6"/>
<dbReference type="Pfam" id="PF20256">
    <property type="entry name" value="MoCoBD_2"/>
    <property type="match status" value="1"/>
</dbReference>
<dbReference type="Gene3D" id="3.30.365.10">
    <property type="entry name" value="Aldehyde oxidase/xanthine dehydrogenase, molybdopterin binding domain"/>
    <property type="match status" value="4"/>
</dbReference>
<evidence type="ECO:0000256" key="1">
    <source>
        <dbReference type="ARBA" id="ARBA00022505"/>
    </source>
</evidence>
<dbReference type="Proteomes" id="UP000655420">
    <property type="component" value="Unassembled WGS sequence"/>
</dbReference>
<dbReference type="InterPro" id="IPR016208">
    <property type="entry name" value="Ald_Oxase/xanthine_DH-like"/>
</dbReference>
<dbReference type="PANTHER" id="PTHR11908:SF132">
    <property type="entry name" value="ALDEHYDE OXIDASE 1-RELATED"/>
    <property type="match status" value="1"/>
</dbReference>
<dbReference type="PANTHER" id="PTHR11908">
    <property type="entry name" value="XANTHINE DEHYDROGENASE"/>
    <property type="match status" value="1"/>
</dbReference>
<keyword evidence="1" id="KW-0500">Molybdenum</keyword>
<dbReference type="EMBL" id="JAEHHL010000002">
    <property type="protein sequence ID" value="MBK0398607.1"/>
    <property type="molecule type" value="Genomic_DNA"/>
</dbReference>
<feature type="domain" description="Aldehyde oxidase/xanthine dehydrogenase second molybdopterin binding" evidence="3">
    <location>
        <begin position="207"/>
        <end position="475"/>
    </location>
</feature>
<accession>A0A8J7SDS6</accession>
<reference evidence="4" key="1">
    <citation type="submission" date="2020-12" db="EMBL/GenBank/DDBJ databases">
        <title>Bacterial taxonomy.</title>
        <authorList>
            <person name="Pan X."/>
        </authorList>
    </citation>
    <scope>NUCLEOTIDE SEQUENCE</scope>
    <source>
        <strain evidence="4">M0105</strain>
    </source>
</reference>
<keyword evidence="5" id="KW-1185">Reference proteome</keyword>
<proteinExistence type="predicted"/>
<comment type="caution">
    <text evidence="4">The sequence shown here is derived from an EMBL/GenBank/DDBJ whole genome shotgun (WGS) entry which is preliminary data.</text>
</comment>
<feature type="domain" description="Aldehyde oxidase/xanthine dehydrogenase first molybdopterin binding" evidence="2">
    <location>
        <begin position="9"/>
        <end position="179"/>
    </location>
</feature>
<evidence type="ECO:0000259" key="2">
    <source>
        <dbReference type="Pfam" id="PF02738"/>
    </source>
</evidence>
<evidence type="ECO:0000259" key="3">
    <source>
        <dbReference type="Pfam" id="PF20256"/>
    </source>
</evidence>
<evidence type="ECO:0000313" key="4">
    <source>
        <dbReference type="EMBL" id="MBK0398607.1"/>
    </source>
</evidence>